<dbReference type="Gramene" id="OMO71122">
    <property type="protein sequence ID" value="OMO71122"/>
    <property type="gene ID" value="CCACVL1_18440"/>
</dbReference>
<reference evidence="1 2" key="1">
    <citation type="submission" date="2013-09" db="EMBL/GenBank/DDBJ databases">
        <title>Corchorus capsularis genome sequencing.</title>
        <authorList>
            <person name="Alam M."/>
            <person name="Haque M.S."/>
            <person name="Islam M.S."/>
            <person name="Emdad E.M."/>
            <person name="Islam M.M."/>
            <person name="Ahmed B."/>
            <person name="Halim A."/>
            <person name="Hossen Q.M.M."/>
            <person name="Hossain M.Z."/>
            <person name="Ahmed R."/>
            <person name="Khan M.M."/>
            <person name="Islam R."/>
            <person name="Rashid M.M."/>
            <person name="Khan S.A."/>
            <person name="Rahman M.S."/>
            <person name="Alam M."/>
        </authorList>
    </citation>
    <scope>NUCLEOTIDE SEQUENCE [LARGE SCALE GENOMIC DNA]</scope>
    <source>
        <strain evidence="2">cv. CVL-1</strain>
        <tissue evidence="1">Whole seedling</tissue>
    </source>
</reference>
<dbReference type="Proteomes" id="UP000188268">
    <property type="component" value="Unassembled WGS sequence"/>
</dbReference>
<dbReference type="OMA" id="LETIAYM"/>
<sequence>MGEQTKTVTTTTKTEQSLVFAVNGQRFELSE</sequence>
<dbReference type="AlphaFoldDB" id="A0A1R3HLH2"/>
<protein>
    <submittedName>
        <fullName evidence="1">Putative aldehyde oxidase</fullName>
    </submittedName>
</protein>
<dbReference type="OrthoDB" id="8300278at2759"/>
<evidence type="ECO:0000313" key="2">
    <source>
        <dbReference type="Proteomes" id="UP000188268"/>
    </source>
</evidence>
<keyword evidence="2" id="KW-1185">Reference proteome</keyword>
<accession>A0A1R3HLH2</accession>
<gene>
    <name evidence="1" type="ORF">CCACVL1_18440</name>
</gene>
<evidence type="ECO:0000313" key="1">
    <source>
        <dbReference type="EMBL" id="OMO71122.1"/>
    </source>
</evidence>
<comment type="caution">
    <text evidence="1">The sequence shown here is derived from an EMBL/GenBank/DDBJ whole genome shotgun (WGS) entry which is preliminary data.</text>
</comment>
<organism evidence="1 2">
    <name type="scientific">Corchorus capsularis</name>
    <name type="common">Jute</name>
    <dbReference type="NCBI Taxonomy" id="210143"/>
    <lineage>
        <taxon>Eukaryota</taxon>
        <taxon>Viridiplantae</taxon>
        <taxon>Streptophyta</taxon>
        <taxon>Embryophyta</taxon>
        <taxon>Tracheophyta</taxon>
        <taxon>Spermatophyta</taxon>
        <taxon>Magnoliopsida</taxon>
        <taxon>eudicotyledons</taxon>
        <taxon>Gunneridae</taxon>
        <taxon>Pentapetalae</taxon>
        <taxon>rosids</taxon>
        <taxon>malvids</taxon>
        <taxon>Malvales</taxon>
        <taxon>Malvaceae</taxon>
        <taxon>Grewioideae</taxon>
        <taxon>Apeibeae</taxon>
        <taxon>Corchorus</taxon>
    </lineage>
</organism>
<proteinExistence type="predicted"/>
<feature type="non-terminal residue" evidence="1">
    <location>
        <position position="31"/>
    </location>
</feature>
<name>A0A1R3HLH2_COCAP</name>
<dbReference type="EMBL" id="AWWV01011704">
    <property type="protein sequence ID" value="OMO71122.1"/>
    <property type="molecule type" value="Genomic_DNA"/>
</dbReference>